<evidence type="ECO:0000313" key="9">
    <source>
        <dbReference type="EMBL" id="KAF5392464.1"/>
    </source>
</evidence>
<dbReference type="SUPFAM" id="SSF50044">
    <property type="entry name" value="SH3-domain"/>
    <property type="match status" value="1"/>
</dbReference>
<dbReference type="PANTHER" id="PTHR23113:SF368">
    <property type="entry name" value="CELL DIVISION CONTROL PROTEIN 25"/>
    <property type="match status" value="1"/>
</dbReference>
<evidence type="ECO:0000256" key="4">
    <source>
        <dbReference type="PROSITE-ProRule" id="PRU00192"/>
    </source>
</evidence>
<dbReference type="Pfam" id="PF00018">
    <property type="entry name" value="SH3_1"/>
    <property type="match status" value="1"/>
</dbReference>
<dbReference type="PANTHER" id="PTHR23113">
    <property type="entry name" value="GUANINE NUCLEOTIDE EXCHANGE FACTOR"/>
    <property type="match status" value="1"/>
</dbReference>
<dbReference type="SMART" id="SM00147">
    <property type="entry name" value="RasGEF"/>
    <property type="match status" value="1"/>
</dbReference>
<proteinExistence type="predicted"/>
<dbReference type="GO" id="GO:0005886">
    <property type="term" value="C:plasma membrane"/>
    <property type="evidence" value="ECO:0007669"/>
    <property type="project" value="TreeGrafter"/>
</dbReference>
<dbReference type="InterPro" id="IPR036964">
    <property type="entry name" value="RASGEF_cat_dom_sf"/>
</dbReference>
<sequence length="725" mass="81860">MSVATASRSHTIRQPLHISIDPPAYSSISHQISPDSAYTSESSSARPSSATTVTSPSSSGSDGIIYSVLCMYDFASDEPTHLSFAKNEILDIIKREDSGWWAAMRRDGDIIGWIPQAFVKPLSEEMADRLLNVRQELRIFEYEAEQLYVSAPVSIPYEDPVSPPRSLNEIPENPLLGISVHSSPSTRPYPPPSPVTPMPQPPPPPPLSKFTANRPTPPTPRGRGPSLSPQDRRTSTVSRQPLHLSQKYNGSDVCISPEKRRDDKIRQLTGSNEALDFHNAVLVQANLPWYLKPRHADELQIDADGKLISGTRIALVERLVWDTIPSPQDALKAAVDTAYRRMFLTTFRTFMLPEDLFDMLVDLYRMPYPENMTESEFGEWRDRCLEPTQKMILTVFTMWLEEHRLLEEEPQIARLLTEFLELIQPPSGLAVTAQLIVESIARLTFSERNTAITTSPVNRRKKYKTPKNDLLSIQPSDIAEQLAVYEFKLYSKLSPQDCMLPGPQTIRPAGCTGTREALSVFCATHDRVAAWVTDSILSTDNLAKRSDTVDHWIKVAEKCRNLNNFASMSAIINALSSTVITRLHLTWAHVGRKNTLDALSKYNEPSGGFPGYRYLHLHAEGPCVPFIGMYLTDLVHIKDQQSDENGRINILQRQKSYEVILIVLRTQSKPYNIVENDTMKFIQNNLRVFASPKDWQSKFWQKSQDVQHSELAHADIRRGLERAGF</sequence>
<dbReference type="AlphaFoldDB" id="A0A8H5HZT9"/>
<keyword evidence="2 3" id="KW-0344">Guanine-nucleotide releasing factor</keyword>
<evidence type="ECO:0000259" key="7">
    <source>
        <dbReference type="PROSITE" id="PS50009"/>
    </source>
</evidence>
<dbReference type="SMART" id="SM00229">
    <property type="entry name" value="RasGEFN"/>
    <property type="match status" value="1"/>
</dbReference>
<feature type="domain" description="Ras-GEF" evidence="7">
    <location>
        <begin position="474"/>
        <end position="709"/>
    </location>
</feature>
<evidence type="ECO:0008006" key="11">
    <source>
        <dbReference type="Google" id="ProtNLM"/>
    </source>
</evidence>
<feature type="compositionally biased region" description="Low complexity" evidence="5">
    <location>
        <begin position="33"/>
        <end position="60"/>
    </location>
</feature>
<dbReference type="InterPro" id="IPR023578">
    <property type="entry name" value="Ras_GEF_dom_sf"/>
</dbReference>
<keyword evidence="1 4" id="KW-0728">SH3 domain</keyword>
<dbReference type="InterPro" id="IPR000651">
    <property type="entry name" value="Ras-like_Gua-exchang_fac_N"/>
</dbReference>
<feature type="domain" description="SH3" evidence="6">
    <location>
        <begin position="63"/>
        <end position="124"/>
    </location>
</feature>
<accession>A0A8H5HZT9</accession>
<keyword evidence="10" id="KW-1185">Reference proteome</keyword>
<name>A0A8H5HZT9_9AGAR</name>
<dbReference type="SUPFAM" id="SSF48366">
    <property type="entry name" value="Ras GEF"/>
    <property type="match status" value="1"/>
</dbReference>
<dbReference type="GO" id="GO:0005085">
    <property type="term" value="F:guanyl-nucleotide exchange factor activity"/>
    <property type="evidence" value="ECO:0007669"/>
    <property type="project" value="UniProtKB-KW"/>
</dbReference>
<evidence type="ECO:0000256" key="5">
    <source>
        <dbReference type="SAM" id="MobiDB-lite"/>
    </source>
</evidence>
<dbReference type="Proteomes" id="UP000518752">
    <property type="component" value="Unassembled WGS sequence"/>
</dbReference>
<dbReference type="InterPro" id="IPR008937">
    <property type="entry name" value="Ras-like_GEF"/>
</dbReference>
<dbReference type="PROSITE" id="PS50009">
    <property type="entry name" value="RASGEF_CAT"/>
    <property type="match status" value="1"/>
</dbReference>
<dbReference type="Gene3D" id="2.30.30.40">
    <property type="entry name" value="SH3 Domains"/>
    <property type="match status" value="1"/>
</dbReference>
<gene>
    <name evidence="9" type="ORF">D9757_002243</name>
</gene>
<feature type="region of interest" description="Disordered" evidence="5">
    <location>
        <begin position="30"/>
        <end position="60"/>
    </location>
</feature>
<dbReference type="SMART" id="SM00326">
    <property type="entry name" value="SH3"/>
    <property type="match status" value="1"/>
</dbReference>
<dbReference type="EMBL" id="JAACJN010000005">
    <property type="protein sequence ID" value="KAF5392464.1"/>
    <property type="molecule type" value="Genomic_DNA"/>
</dbReference>
<dbReference type="PROSITE" id="PS50212">
    <property type="entry name" value="RASGEF_NTER"/>
    <property type="match status" value="1"/>
</dbReference>
<dbReference type="Pfam" id="PF00618">
    <property type="entry name" value="RasGEF_N"/>
    <property type="match status" value="1"/>
</dbReference>
<reference evidence="9 10" key="1">
    <citation type="journal article" date="2020" name="ISME J.">
        <title>Uncovering the hidden diversity of litter-decomposition mechanisms in mushroom-forming fungi.</title>
        <authorList>
            <person name="Floudas D."/>
            <person name="Bentzer J."/>
            <person name="Ahren D."/>
            <person name="Johansson T."/>
            <person name="Persson P."/>
            <person name="Tunlid A."/>
        </authorList>
    </citation>
    <scope>NUCLEOTIDE SEQUENCE [LARGE SCALE GENOMIC DNA]</scope>
    <source>
        <strain evidence="9 10">CBS 406.79</strain>
    </source>
</reference>
<dbReference type="Gene3D" id="1.20.870.10">
    <property type="entry name" value="Son of sevenless (SoS) protein Chain: S domain 1"/>
    <property type="match status" value="1"/>
</dbReference>
<feature type="domain" description="N-terminal Ras-GEF" evidence="8">
    <location>
        <begin position="303"/>
        <end position="444"/>
    </location>
</feature>
<dbReference type="PROSITE" id="PS50002">
    <property type="entry name" value="SH3"/>
    <property type="match status" value="1"/>
</dbReference>
<evidence type="ECO:0000256" key="3">
    <source>
        <dbReference type="PROSITE-ProRule" id="PRU00168"/>
    </source>
</evidence>
<dbReference type="InterPro" id="IPR036028">
    <property type="entry name" value="SH3-like_dom_sf"/>
</dbReference>
<dbReference type="CDD" id="cd06224">
    <property type="entry name" value="REM"/>
    <property type="match status" value="1"/>
</dbReference>
<evidence type="ECO:0000313" key="10">
    <source>
        <dbReference type="Proteomes" id="UP000518752"/>
    </source>
</evidence>
<dbReference type="Pfam" id="PF00617">
    <property type="entry name" value="RasGEF"/>
    <property type="match status" value="1"/>
</dbReference>
<evidence type="ECO:0000259" key="6">
    <source>
        <dbReference type="PROSITE" id="PS50002"/>
    </source>
</evidence>
<dbReference type="InterPro" id="IPR001452">
    <property type="entry name" value="SH3_domain"/>
</dbReference>
<dbReference type="GO" id="GO:0007265">
    <property type="term" value="P:Ras protein signal transduction"/>
    <property type="evidence" value="ECO:0007669"/>
    <property type="project" value="TreeGrafter"/>
</dbReference>
<feature type="region of interest" description="Disordered" evidence="5">
    <location>
        <begin position="160"/>
        <end position="253"/>
    </location>
</feature>
<dbReference type="Gene3D" id="1.10.840.10">
    <property type="entry name" value="Ras guanine-nucleotide exchange factors catalytic domain"/>
    <property type="match status" value="1"/>
</dbReference>
<feature type="compositionally biased region" description="Pro residues" evidence="5">
    <location>
        <begin position="187"/>
        <end position="207"/>
    </location>
</feature>
<protein>
    <recommendedName>
        <fullName evidence="11">Ras GEF</fullName>
    </recommendedName>
</protein>
<organism evidence="9 10">
    <name type="scientific">Collybiopsis confluens</name>
    <dbReference type="NCBI Taxonomy" id="2823264"/>
    <lineage>
        <taxon>Eukaryota</taxon>
        <taxon>Fungi</taxon>
        <taxon>Dikarya</taxon>
        <taxon>Basidiomycota</taxon>
        <taxon>Agaricomycotina</taxon>
        <taxon>Agaricomycetes</taxon>
        <taxon>Agaricomycetidae</taxon>
        <taxon>Agaricales</taxon>
        <taxon>Marasmiineae</taxon>
        <taxon>Omphalotaceae</taxon>
        <taxon>Collybiopsis</taxon>
    </lineage>
</organism>
<evidence type="ECO:0000256" key="2">
    <source>
        <dbReference type="ARBA" id="ARBA00022658"/>
    </source>
</evidence>
<comment type="caution">
    <text evidence="9">The sequence shown here is derived from an EMBL/GenBank/DDBJ whole genome shotgun (WGS) entry which is preliminary data.</text>
</comment>
<evidence type="ECO:0000259" key="8">
    <source>
        <dbReference type="PROSITE" id="PS50212"/>
    </source>
</evidence>
<evidence type="ECO:0000256" key="1">
    <source>
        <dbReference type="ARBA" id="ARBA00022443"/>
    </source>
</evidence>
<dbReference type="InterPro" id="IPR001895">
    <property type="entry name" value="RASGEF_cat_dom"/>
</dbReference>
<dbReference type="OrthoDB" id="10255964at2759"/>